<dbReference type="GO" id="GO:0022857">
    <property type="term" value="F:transmembrane transporter activity"/>
    <property type="evidence" value="ECO:0007669"/>
    <property type="project" value="InterPro"/>
</dbReference>
<feature type="transmembrane region" description="Helical" evidence="6">
    <location>
        <begin position="84"/>
        <end position="103"/>
    </location>
</feature>
<dbReference type="AlphaFoldDB" id="A0AAQ3MG80"/>
<dbReference type="InterPro" id="IPR030184">
    <property type="entry name" value="WAT1-related"/>
</dbReference>
<dbReference type="SUPFAM" id="SSF103481">
    <property type="entry name" value="Multidrug resistance efflux transporter EmrE"/>
    <property type="match status" value="1"/>
</dbReference>
<evidence type="ECO:0000313" key="8">
    <source>
        <dbReference type="Proteomes" id="UP001374535"/>
    </source>
</evidence>
<feature type="compositionally biased region" description="Polar residues" evidence="5">
    <location>
        <begin position="26"/>
        <end position="35"/>
    </location>
</feature>
<dbReference type="PANTHER" id="PTHR31218">
    <property type="entry name" value="WAT1-RELATED PROTEIN"/>
    <property type="match status" value="1"/>
</dbReference>
<dbReference type="EMBL" id="CP144690">
    <property type="protein sequence ID" value="WVY90351.1"/>
    <property type="molecule type" value="Genomic_DNA"/>
</dbReference>
<dbReference type="GO" id="GO:0016020">
    <property type="term" value="C:membrane"/>
    <property type="evidence" value="ECO:0007669"/>
    <property type="project" value="InterPro"/>
</dbReference>
<keyword evidence="4 6" id="KW-0472">Membrane</keyword>
<protein>
    <recommendedName>
        <fullName evidence="9">WAT1-related protein</fullName>
    </recommendedName>
</protein>
<organism evidence="7 8">
    <name type="scientific">Vigna mungo</name>
    <name type="common">Black gram</name>
    <name type="synonym">Phaseolus mungo</name>
    <dbReference type="NCBI Taxonomy" id="3915"/>
    <lineage>
        <taxon>Eukaryota</taxon>
        <taxon>Viridiplantae</taxon>
        <taxon>Streptophyta</taxon>
        <taxon>Embryophyta</taxon>
        <taxon>Tracheophyta</taxon>
        <taxon>Spermatophyta</taxon>
        <taxon>Magnoliopsida</taxon>
        <taxon>eudicotyledons</taxon>
        <taxon>Gunneridae</taxon>
        <taxon>Pentapetalae</taxon>
        <taxon>rosids</taxon>
        <taxon>fabids</taxon>
        <taxon>Fabales</taxon>
        <taxon>Fabaceae</taxon>
        <taxon>Papilionoideae</taxon>
        <taxon>50 kb inversion clade</taxon>
        <taxon>NPAAA clade</taxon>
        <taxon>indigoferoid/millettioid clade</taxon>
        <taxon>Phaseoleae</taxon>
        <taxon>Vigna</taxon>
    </lineage>
</organism>
<name>A0AAQ3MG80_VIGMU</name>
<feature type="region of interest" description="Disordered" evidence="5">
    <location>
        <begin position="20"/>
        <end position="39"/>
    </location>
</feature>
<feature type="transmembrane region" description="Helical" evidence="6">
    <location>
        <begin position="171"/>
        <end position="190"/>
    </location>
</feature>
<keyword evidence="3 6" id="KW-1133">Transmembrane helix</keyword>
<comment type="subcellular location">
    <subcellularLocation>
        <location evidence="1">Membrane</location>
        <topology evidence="1">Multi-pass membrane protein</topology>
    </subcellularLocation>
</comment>
<dbReference type="InterPro" id="IPR037185">
    <property type="entry name" value="EmrE-like"/>
</dbReference>
<feature type="transmembrane region" description="Helical" evidence="6">
    <location>
        <begin position="109"/>
        <end position="134"/>
    </location>
</feature>
<evidence type="ECO:0000256" key="1">
    <source>
        <dbReference type="ARBA" id="ARBA00004141"/>
    </source>
</evidence>
<keyword evidence="2 6" id="KW-0812">Transmembrane</keyword>
<evidence type="ECO:0000256" key="6">
    <source>
        <dbReference type="SAM" id="Phobius"/>
    </source>
</evidence>
<sequence length="245" mass="26771">MMPNDIILFLQCGNQVRDSEFEKNTQRGQGNWNRSNSDRSHGYDFVQRGQAAHHESGSTTQPSEQNWVLGTSFTLKMYPAELSVTAWICFLGIFEGSIASLIFERDMSVWSIGMDSRLLACVYSGVVCSGMAYYVQGVVTRERGPVFVTSFSPLCMIITAALGSIVLAEQVYMGSVIGAIIIVTGLYTVVWGKSKDSVKKTEAEKTEGQELPIKDSAASELGNFDSIEINVPSGQGRNVLASPRT</sequence>
<evidence type="ECO:0000256" key="2">
    <source>
        <dbReference type="ARBA" id="ARBA00022692"/>
    </source>
</evidence>
<reference evidence="7 8" key="1">
    <citation type="journal article" date="2023" name="Life. Sci Alliance">
        <title>Evolutionary insights into 3D genome organization and epigenetic landscape of Vigna mungo.</title>
        <authorList>
            <person name="Junaid A."/>
            <person name="Singh B."/>
            <person name="Bhatia S."/>
        </authorList>
    </citation>
    <scope>NUCLEOTIDE SEQUENCE [LARGE SCALE GENOMIC DNA]</scope>
    <source>
        <strain evidence="7">Urdbean</strain>
    </source>
</reference>
<dbReference type="Proteomes" id="UP001374535">
    <property type="component" value="Chromosome 11"/>
</dbReference>
<evidence type="ECO:0000313" key="7">
    <source>
        <dbReference type="EMBL" id="WVY90351.1"/>
    </source>
</evidence>
<evidence type="ECO:0000256" key="3">
    <source>
        <dbReference type="ARBA" id="ARBA00022989"/>
    </source>
</evidence>
<evidence type="ECO:0000256" key="5">
    <source>
        <dbReference type="SAM" id="MobiDB-lite"/>
    </source>
</evidence>
<evidence type="ECO:0000256" key="4">
    <source>
        <dbReference type="ARBA" id="ARBA00023136"/>
    </source>
</evidence>
<evidence type="ECO:0008006" key="9">
    <source>
        <dbReference type="Google" id="ProtNLM"/>
    </source>
</evidence>
<proteinExistence type="predicted"/>
<gene>
    <name evidence="7" type="ORF">V8G54_035865</name>
</gene>
<keyword evidence="8" id="KW-1185">Reference proteome</keyword>
<feature type="transmembrane region" description="Helical" evidence="6">
    <location>
        <begin position="146"/>
        <end position="165"/>
    </location>
</feature>
<accession>A0AAQ3MG80</accession>